<keyword evidence="6" id="KW-0378">Hydrolase</keyword>
<dbReference type="InterPro" id="IPR000808">
    <property type="entry name" value="Mrp-like_CS"/>
</dbReference>
<keyword evidence="2 6" id="KW-0547">Nucleotide-binding</keyword>
<evidence type="ECO:0000256" key="1">
    <source>
        <dbReference type="ARBA" id="ARBA00022723"/>
    </source>
</evidence>
<dbReference type="GO" id="GO:0046872">
    <property type="term" value="F:metal ion binding"/>
    <property type="evidence" value="ECO:0007669"/>
    <property type="project" value="UniProtKB-KW"/>
</dbReference>
<dbReference type="PANTHER" id="PTHR42961">
    <property type="entry name" value="IRON-SULFUR PROTEIN NUBPL"/>
    <property type="match status" value="1"/>
</dbReference>
<dbReference type="Proteomes" id="UP001299409">
    <property type="component" value="Unassembled WGS sequence"/>
</dbReference>
<dbReference type="InterPro" id="IPR044304">
    <property type="entry name" value="NUBPL-like"/>
</dbReference>
<feature type="binding site" evidence="6">
    <location>
        <begin position="39"/>
        <end position="46"/>
    </location>
    <ligand>
        <name>ATP</name>
        <dbReference type="ChEBI" id="CHEBI:30616"/>
    </ligand>
</feature>
<dbReference type="EMBL" id="CACRUE010000022">
    <property type="protein sequence ID" value="VYT90050.1"/>
    <property type="molecule type" value="Genomic_DNA"/>
</dbReference>
<dbReference type="PANTHER" id="PTHR42961:SF2">
    <property type="entry name" value="IRON-SULFUR PROTEIN NUBPL"/>
    <property type="match status" value="1"/>
</dbReference>
<reference evidence="8" key="1">
    <citation type="submission" date="2019-11" db="EMBL/GenBank/DDBJ databases">
        <authorList>
            <person name="Feng L."/>
        </authorList>
    </citation>
    <scope>NUCLEOTIDE SEQUENCE</scope>
    <source>
        <strain evidence="8">IbartlettiiLFYP30</strain>
    </source>
</reference>
<dbReference type="Gene3D" id="3.40.50.300">
    <property type="entry name" value="P-loop containing nucleotide triphosphate hydrolases"/>
    <property type="match status" value="1"/>
</dbReference>
<comment type="function">
    <text evidence="6">Binds and transfers iron-sulfur (Fe-S) clusters to target apoproteins. Can hydrolyze ATP.</text>
</comment>
<keyword evidence="4 6" id="KW-0408">Iron</keyword>
<dbReference type="GO" id="GO:0016226">
    <property type="term" value="P:iron-sulfur cluster assembly"/>
    <property type="evidence" value="ECO:0007669"/>
    <property type="project" value="InterPro"/>
</dbReference>
<evidence type="ECO:0000256" key="5">
    <source>
        <dbReference type="ARBA" id="ARBA00023014"/>
    </source>
</evidence>
<dbReference type="FunFam" id="3.40.50.300:FF:001119">
    <property type="entry name" value="Iron-sulfur cluster carrier protein"/>
    <property type="match status" value="1"/>
</dbReference>
<dbReference type="HAMAP" id="MF_02040">
    <property type="entry name" value="Mrp_NBP35"/>
    <property type="match status" value="1"/>
</dbReference>
<dbReference type="AlphaFoldDB" id="A0A6N3AKQ5"/>
<dbReference type="InterPro" id="IPR027417">
    <property type="entry name" value="P-loop_NTPase"/>
</dbReference>
<keyword evidence="5 6" id="KW-0411">Iron-sulfur</keyword>
<dbReference type="InterPro" id="IPR033756">
    <property type="entry name" value="YlxH/NBP35"/>
</dbReference>
<proteinExistence type="inferred from homology"/>
<evidence type="ECO:0000313" key="8">
    <source>
        <dbReference type="EMBL" id="VYT90050.1"/>
    </source>
</evidence>
<sequence>MSNCGSCPSKGECNKDQQSCGIQNNPLNKIKKIIGIMSGKGGVGKSTVSALIARNLAKQGYKVGVLDADITGPSIPRLLGVKDAKAMGAPNNCIYPVQSADGIKVMSLNLLLEDENQPVIWRGAMISNTVKQFYTDVIWGELDYLLIDMPPGTGDVALTVMQSIPINGIVMVSVPQDMVSMIVAKAVNMVKKLNIEIIGLVENMSYIVCPDCGKKIQIFNGSDTTKLLDDLQLNLLGTLPMNAGLGNVSVGVYKDGDEEVEGLFNPIVINLLNSLKEIEAKKTQA</sequence>
<dbReference type="EMBL" id="JAJBMB010000006">
    <property type="protein sequence ID" value="MCB5446171.1"/>
    <property type="molecule type" value="Genomic_DNA"/>
</dbReference>
<dbReference type="CDD" id="cd02037">
    <property type="entry name" value="Mrp_NBP35"/>
    <property type="match status" value="1"/>
</dbReference>
<dbReference type="PROSITE" id="PS01215">
    <property type="entry name" value="MRP"/>
    <property type="match status" value="1"/>
</dbReference>
<dbReference type="SUPFAM" id="SSF52540">
    <property type="entry name" value="P-loop containing nucleoside triphosphate hydrolases"/>
    <property type="match status" value="1"/>
</dbReference>
<evidence type="ECO:0000256" key="2">
    <source>
        <dbReference type="ARBA" id="ARBA00022741"/>
    </source>
</evidence>
<protein>
    <recommendedName>
        <fullName evidence="6">Iron-sulfur cluster carrier protein</fullName>
    </recommendedName>
</protein>
<dbReference type="GO" id="GO:0140663">
    <property type="term" value="F:ATP-dependent FeS chaperone activity"/>
    <property type="evidence" value="ECO:0007669"/>
    <property type="project" value="InterPro"/>
</dbReference>
<dbReference type="GO" id="GO:0016887">
    <property type="term" value="F:ATP hydrolysis activity"/>
    <property type="evidence" value="ECO:0007669"/>
    <property type="project" value="UniProtKB-UniRule"/>
</dbReference>
<keyword evidence="3 6" id="KW-0067">ATP-binding</keyword>
<dbReference type="GeneID" id="89565691"/>
<evidence type="ECO:0000313" key="9">
    <source>
        <dbReference type="Proteomes" id="UP001299409"/>
    </source>
</evidence>
<dbReference type="Pfam" id="PF10609">
    <property type="entry name" value="ParA"/>
    <property type="match status" value="1"/>
</dbReference>
<evidence type="ECO:0000256" key="3">
    <source>
        <dbReference type="ARBA" id="ARBA00022840"/>
    </source>
</evidence>
<organism evidence="8">
    <name type="scientific">Intestinibacter bartlettii</name>
    <dbReference type="NCBI Taxonomy" id="261299"/>
    <lineage>
        <taxon>Bacteria</taxon>
        <taxon>Bacillati</taxon>
        <taxon>Bacillota</taxon>
        <taxon>Clostridia</taxon>
        <taxon>Peptostreptococcales</taxon>
        <taxon>Peptostreptococcaceae</taxon>
        <taxon>Intestinibacter</taxon>
    </lineage>
</organism>
<dbReference type="GO" id="GO:0051539">
    <property type="term" value="F:4 iron, 4 sulfur cluster binding"/>
    <property type="evidence" value="ECO:0007669"/>
    <property type="project" value="TreeGrafter"/>
</dbReference>
<name>A0A6N3AKQ5_9FIRM</name>
<reference evidence="7 9" key="2">
    <citation type="submission" date="2021-10" db="EMBL/GenBank/DDBJ databases">
        <title>Collection of gut derived symbiotic bacterial strains cultured from healthy donors.</title>
        <authorList>
            <person name="Lin H."/>
            <person name="Littmann E."/>
            <person name="Claire K."/>
            <person name="Pamer E."/>
        </authorList>
    </citation>
    <scope>NUCLEOTIDE SEQUENCE [LARGE SCALE GENOMIC DNA]</scope>
    <source>
        <strain evidence="7 9">MSK.17.68</strain>
    </source>
</reference>
<accession>A0A6N3AKQ5</accession>
<keyword evidence="1 6" id="KW-0479">Metal-binding</keyword>
<dbReference type="GO" id="GO:0005524">
    <property type="term" value="F:ATP binding"/>
    <property type="evidence" value="ECO:0007669"/>
    <property type="project" value="UniProtKB-UniRule"/>
</dbReference>
<comment type="similarity">
    <text evidence="6">Belongs to the Mrp/NBP35 ATP-binding proteins family.</text>
</comment>
<evidence type="ECO:0000256" key="4">
    <source>
        <dbReference type="ARBA" id="ARBA00023004"/>
    </source>
</evidence>
<evidence type="ECO:0000256" key="6">
    <source>
        <dbReference type="HAMAP-Rule" id="MF_02040"/>
    </source>
</evidence>
<comment type="subunit">
    <text evidence="6">Homodimer.</text>
</comment>
<keyword evidence="9" id="KW-1185">Reference proteome</keyword>
<dbReference type="RefSeq" id="WP_022072071.1">
    <property type="nucleotide sequence ID" value="NZ_BAABXU010000001.1"/>
</dbReference>
<dbReference type="InterPro" id="IPR019591">
    <property type="entry name" value="Mrp/NBP35_ATP-bd"/>
</dbReference>
<gene>
    <name evidence="8" type="primary">minD_2</name>
    <name evidence="8" type="ORF">IBLFYP30_01272</name>
    <name evidence="7" type="ORF">LIP50_08165</name>
</gene>
<evidence type="ECO:0000313" key="7">
    <source>
        <dbReference type="EMBL" id="MCB5446171.1"/>
    </source>
</evidence>